<dbReference type="InterPro" id="IPR015943">
    <property type="entry name" value="WD40/YVTN_repeat-like_dom_sf"/>
</dbReference>
<dbReference type="PANTHER" id="PTHR13211">
    <property type="entry name" value="TELOMERASE CAJAL BODY PROTEIN 1"/>
    <property type="match status" value="1"/>
</dbReference>
<dbReference type="eggNOG" id="ENOG502SYDX">
    <property type="taxonomic scope" value="Eukaryota"/>
</dbReference>
<dbReference type="Gene3D" id="2.130.10.10">
    <property type="entry name" value="YVTN repeat-like/Quinoprotein amine dehydrogenase"/>
    <property type="match status" value="1"/>
</dbReference>
<sequence>MAINSTGDGILAAGTFSRQVGLYDSNGTGQSLGTFSIAKTDASRRIGGRGITQLLWSPCGRYLYIAERKSDGVMIYDIRVTGQLLGWLEGRKAITNQRMKVDIVSTNQGTSHEIWAGGTDGFMRVWRDPTHTAGGQEPEWEWKIHDDSVSSTVLHPMGNVVATCSGQRHYLDDEDSSSAGQLDNSVKLLHLDQPHTSNPALNADLGYNGFLTSNDTSWASGGFVNGASVEDTLEVSHPDIFSGAHSMPMRSRSTAMMPMTGMHAGNRISRTGGGADAEDFAISSGASASGPELGSSPPYLPLGIMTGSASYDSSNNSPASRTYVDLPSYGNTNFPRNLSAPALGNNVGGGELGGGARPSSLPTSAPLNSGHEPEATFTDVNVPPIIRDYQKLMDPLNNNVDVDTYYASLEEANESQRPSVRLPEDPTIPRTQVQKRAIVKQMCNAMASTHRAQDNKPMIKPFKEGRYSDQRMEAACWQVLETAIERHTFGPLLSAFDVKPKNHEIVTFATRIDKVIECLMLHKTICKHLLDPLYVYHFVDDPVQAEKRVVANRLLNKRKGEVMNAGKQVLGTRKPGAKKRSGKAAKAVTPPTDEAPSDTPASSSTGVEVGTLTPDGLSRMVKAEQMSSSPMLSIGTPTPTYTAAAQQYSSTPMMGNVAMSHLHNRRMTAPTSHPRPIMMNPNMPYHTRGSSNNFGTSRKRPMGDYEASSPEKRQR</sequence>
<feature type="region of interest" description="Disordered" evidence="1">
    <location>
        <begin position="667"/>
        <end position="715"/>
    </location>
</feature>
<evidence type="ECO:0000313" key="3">
    <source>
        <dbReference type="Proteomes" id="UP000190312"/>
    </source>
</evidence>
<feature type="compositionally biased region" description="Gly residues" evidence="1">
    <location>
        <begin position="346"/>
        <end position="356"/>
    </location>
</feature>
<evidence type="ECO:0000313" key="2">
    <source>
        <dbReference type="EMBL" id="OOO13833.1"/>
    </source>
</evidence>
<organism evidence="2 3">
    <name type="scientific">Aspergillus oryzae</name>
    <name type="common">Yellow koji mold</name>
    <dbReference type="NCBI Taxonomy" id="5062"/>
    <lineage>
        <taxon>Eukaryota</taxon>
        <taxon>Fungi</taxon>
        <taxon>Dikarya</taxon>
        <taxon>Ascomycota</taxon>
        <taxon>Pezizomycotina</taxon>
        <taxon>Eurotiomycetes</taxon>
        <taxon>Eurotiomycetidae</taxon>
        <taxon>Eurotiales</taxon>
        <taxon>Aspergillaceae</taxon>
        <taxon>Aspergillus</taxon>
        <taxon>Aspergillus subgen. Circumdati</taxon>
    </lineage>
</organism>
<gene>
    <name evidence="2" type="ORF">OAory_01024280</name>
</gene>
<dbReference type="EMBL" id="MKZY01000001">
    <property type="protein sequence ID" value="OOO13833.1"/>
    <property type="molecule type" value="Genomic_DNA"/>
</dbReference>
<evidence type="ECO:0000256" key="1">
    <source>
        <dbReference type="SAM" id="MobiDB-lite"/>
    </source>
</evidence>
<dbReference type="Proteomes" id="UP000190312">
    <property type="component" value="Unassembled WGS sequence"/>
</dbReference>
<dbReference type="PANTHER" id="PTHR13211:SF0">
    <property type="entry name" value="TELOMERASE CAJAL BODY PROTEIN 1"/>
    <property type="match status" value="1"/>
</dbReference>
<dbReference type="OrthoDB" id="4851482at2759"/>
<dbReference type="SUPFAM" id="SSF50978">
    <property type="entry name" value="WD40 repeat-like"/>
    <property type="match status" value="1"/>
</dbReference>
<feature type="region of interest" description="Disordered" evidence="1">
    <location>
        <begin position="340"/>
        <end position="376"/>
    </location>
</feature>
<accession>A0A1S9DXQ4</accession>
<dbReference type="InterPro" id="IPR051150">
    <property type="entry name" value="SWT21/TCAB1_mRNA_Telomere"/>
</dbReference>
<name>A0A1S9DXQ4_ASPOZ</name>
<proteinExistence type="predicted"/>
<dbReference type="AlphaFoldDB" id="A0A1S9DXQ4"/>
<reference evidence="2 3" key="1">
    <citation type="submission" date="2016-10" db="EMBL/GenBank/DDBJ databases">
        <title>Genome sequencing of Aspergillus oryzae BCC7051.</title>
        <authorList>
            <person name="Thammarongtham C."/>
            <person name="Vorapreeda T."/>
            <person name="Nookaew I."/>
            <person name="Srisuk T."/>
            <person name="Land M."/>
            <person name="Jeennor S."/>
            <person name="Laoteng K."/>
        </authorList>
    </citation>
    <scope>NUCLEOTIDE SEQUENCE [LARGE SCALE GENOMIC DNA]</scope>
    <source>
        <strain evidence="2 3">BCC7051</strain>
    </source>
</reference>
<dbReference type="InterPro" id="IPR036322">
    <property type="entry name" value="WD40_repeat_dom_sf"/>
</dbReference>
<feature type="region of interest" description="Disordered" evidence="1">
    <location>
        <begin position="570"/>
        <end position="611"/>
    </location>
</feature>
<dbReference type="VEuPathDB" id="FungiDB:AO090023000197"/>
<dbReference type="VEuPathDB" id="FungiDB:AO090023000198"/>
<protein>
    <submittedName>
        <fullName evidence="2">Uncharacterized protein</fullName>
    </submittedName>
</protein>
<comment type="caution">
    <text evidence="2">The sequence shown here is derived from an EMBL/GenBank/DDBJ whole genome shotgun (WGS) entry which is preliminary data.</text>
</comment>